<evidence type="ECO:0000313" key="6">
    <source>
        <dbReference type="Proteomes" id="UP001569414"/>
    </source>
</evidence>
<gene>
    <name evidence="5" type="ORF">ACCI51_16125</name>
</gene>
<dbReference type="Pfam" id="PF00392">
    <property type="entry name" value="GntR"/>
    <property type="match status" value="1"/>
</dbReference>
<protein>
    <submittedName>
        <fullName evidence="5">UTRA domain-containing protein</fullName>
    </submittedName>
</protein>
<accession>A0ABV4NR71</accession>
<dbReference type="InterPro" id="IPR000524">
    <property type="entry name" value="Tscrpt_reg_HTH_GntR"/>
</dbReference>
<dbReference type="InterPro" id="IPR011663">
    <property type="entry name" value="UTRA"/>
</dbReference>
<dbReference type="PROSITE" id="PS50949">
    <property type="entry name" value="HTH_GNTR"/>
    <property type="match status" value="1"/>
</dbReference>
<dbReference type="SMART" id="SM00866">
    <property type="entry name" value="UTRA"/>
    <property type="match status" value="1"/>
</dbReference>
<comment type="caution">
    <text evidence="5">The sequence shown here is derived from an EMBL/GenBank/DDBJ whole genome shotgun (WGS) entry which is preliminary data.</text>
</comment>
<evidence type="ECO:0000256" key="2">
    <source>
        <dbReference type="ARBA" id="ARBA00023125"/>
    </source>
</evidence>
<dbReference type="PANTHER" id="PTHR44846">
    <property type="entry name" value="MANNOSYL-D-GLYCERATE TRANSPORT/METABOLISM SYSTEM REPRESSOR MNGR-RELATED"/>
    <property type="match status" value="1"/>
</dbReference>
<evidence type="ECO:0000259" key="4">
    <source>
        <dbReference type="PROSITE" id="PS50949"/>
    </source>
</evidence>
<proteinExistence type="predicted"/>
<dbReference type="InterPro" id="IPR036390">
    <property type="entry name" value="WH_DNA-bd_sf"/>
</dbReference>
<dbReference type="InterPro" id="IPR050679">
    <property type="entry name" value="Bact_HTH_transcr_reg"/>
</dbReference>
<keyword evidence="1" id="KW-0805">Transcription regulation</keyword>
<feature type="domain" description="HTH gntR-type" evidence="4">
    <location>
        <begin position="2"/>
        <end position="70"/>
    </location>
</feature>
<sequence length="233" mass="26763">MSSSYDDIKSYVQLLITNSRLAANQKLPAERELAEQLQVTRITLRDGLNRLEGEGLIYRQNRRGWFVAPNRFVMNPAQKVNFNSMAWQQGFSPTTNVLGFRKLIVRRAIYSVFSSSKSTKYFEMRRVRYLDQRAVMVEESYLPAERFSGLSDSDLSGSVTEILKDRYAVTITHERCTIQVANLELQCAEPLGIPAGALSLKIIRLRFDSSEHLVDYNIEYWLPHAIEMEVATQ</sequence>
<reference evidence="5 6" key="1">
    <citation type="submission" date="2024-08" db="EMBL/GenBank/DDBJ databases">
        <authorList>
            <person name="Ishaq N."/>
        </authorList>
    </citation>
    <scope>NUCLEOTIDE SEQUENCE [LARGE SCALE GENOMIC DNA]</scope>
    <source>
        <strain evidence="5 6">JCM 30400</strain>
    </source>
</reference>
<dbReference type="InterPro" id="IPR028978">
    <property type="entry name" value="Chorismate_lyase_/UTRA_dom_sf"/>
</dbReference>
<dbReference type="SMART" id="SM00345">
    <property type="entry name" value="HTH_GNTR"/>
    <property type="match status" value="1"/>
</dbReference>
<dbReference type="CDD" id="cd07377">
    <property type="entry name" value="WHTH_GntR"/>
    <property type="match status" value="1"/>
</dbReference>
<dbReference type="Gene3D" id="1.10.10.10">
    <property type="entry name" value="Winged helix-like DNA-binding domain superfamily/Winged helix DNA-binding domain"/>
    <property type="match status" value="1"/>
</dbReference>
<dbReference type="PANTHER" id="PTHR44846:SF1">
    <property type="entry name" value="MANNOSYL-D-GLYCERATE TRANSPORT_METABOLISM SYSTEM REPRESSOR MNGR-RELATED"/>
    <property type="match status" value="1"/>
</dbReference>
<dbReference type="EMBL" id="JBGMEL010000018">
    <property type="protein sequence ID" value="MFA0792077.1"/>
    <property type="molecule type" value="Genomic_DNA"/>
</dbReference>
<dbReference type="Gene3D" id="3.40.1410.10">
    <property type="entry name" value="Chorismate lyase-like"/>
    <property type="match status" value="1"/>
</dbReference>
<keyword evidence="2" id="KW-0238">DNA-binding</keyword>
<organism evidence="5 6">
    <name type="scientific">Microbulbifer echini</name>
    <dbReference type="NCBI Taxonomy" id="1529067"/>
    <lineage>
        <taxon>Bacteria</taxon>
        <taxon>Pseudomonadati</taxon>
        <taxon>Pseudomonadota</taxon>
        <taxon>Gammaproteobacteria</taxon>
        <taxon>Cellvibrionales</taxon>
        <taxon>Microbulbiferaceae</taxon>
        <taxon>Microbulbifer</taxon>
    </lineage>
</organism>
<dbReference type="PRINTS" id="PR00035">
    <property type="entry name" value="HTHGNTR"/>
</dbReference>
<dbReference type="Pfam" id="PF07702">
    <property type="entry name" value="UTRA"/>
    <property type="match status" value="1"/>
</dbReference>
<keyword evidence="6" id="KW-1185">Reference proteome</keyword>
<keyword evidence="3" id="KW-0804">Transcription</keyword>
<dbReference type="SUPFAM" id="SSF64288">
    <property type="entry name" value="Chorismate lyase-like"/>
    <property type="match status" value="1"/>
</dbReference>
<evidence type="ECO:0000256" key="3">
    <source>
        <dbReference type="ARBA" id="ARBA00023163"/>
    </source>
</evidence>
<evidence type="ECO:0000313" key="5">
    <source>
        <dbReference type="EMBL" id="MFA0792077.1"/>
    </source>
</evidence>
<dbReference type="SUPFAM" id="SSF46785">
    <property type="entry name" value="Winged helix' DNA-binding domain"/>
    <property type="match status" value="1"/>
</dbReference>
<dbReference type="InterPro" id="IPR036388">
    <property type="entry name" value="WH-like_DNA-bd_sf"/>
</dbReference>
<dbReference type="Proteomes" id="UP001569414">
    <property type="component" value="Unassembled WGS sequence"/>
</dbReference>
<name>A0ABV4NR71_9GAMM</name>
<evidence type="ECO:0000256" key="1">
    <source>
        <dbReference type="ARBA" id="ARBA00023015"/>
    </source>
</evidence>
<dbReference type="RefSeq" id="WP_371844489.1">
    <property type="nucleotide sequence ID" value="NZ_JBGMEL010000018.1"/>
</dbReference>